<dbReference type="Proteomes" id="UP001152888">
    <property type="component" value="Unassembled WGS sequence"/>
</dbReference>
<accession>A0A9P0Q4T3</accession>
<reference evidence="1" key="1">
    <citation type="submission" date="2022-03" db="EMBL/GenBank/DDBJ databases">
        <authorList>
            <person name="Sayadi A."/>
        </authorList>
    </citation>
    <scope>NUCLEOTIDE SEQUENCE</scope>
</reference>
<proteinExistence type="predicted"/>
<dbReference type="AlphaFoldDB" id="A0A9P0Q4T3"/>
<name>A0A9P0Q4T3_ACAOB</name>
<protein>
    <submittedName>
        <fullName evidence="1">Uncharacterized protein</fullName>
    </submittedName>
</protein>
<comment type="caution">
    <text evidence="1">The sequence shown here is derived from an EMBL/GenBank/DDBJ whole genome shotgun (WGS) entry which is preliminary data.</text>
</comment>
<gene>
    <name evidence="1" type="ORF">ACAOBT_LOCUS31330</name>
</gene>
<evidence type="ECO:0000313" key="2">
    <source>
        <dbReference type="Proteomes" id="UP001152888"/>
    </source>
</evidence>
<keyword evidence="2" id="KW-1185">Reference proteome</keyword>
<sequence>MGEKQHSVYLSQLKAMLKRNILLKKREKRKTTAEVLLPLYSLSILIIMKLVLPNPNLPEIDTPRGEAELLEHFRMLNNHTIAIVPNTTQTMEFLRKVTSLWDSINNGRNISMITWVPFETEKDLLRAYWMNPESIPIAVLFDDPGPIEGQLKYEIRTNPSLYATPPTTSLYSSELACRSTAKEWYTFTGVLPAIEGGDSCPVNQYYFSGFLALQALLDYTKIRLPPRPKV</sequence>
<organism evidence="1 2">
    <name type="scientific">Acanthoscelides obtectus</name>
    <name type="common">Bean weevil</name>
    <name type="synonym">Bruchus obtectus</name>
    <dbReference type="NCBI Taxonomy" id="200917"/>
    <lineage>
        <taxon>Eukaryota</taxon>
        <taxon>Metazoa</taxon>
        <taxon>Ecdysozoa</taxon>
        <taxon>Arthropoda</taxon>
        <taxon>Hexapoda</taxon>
        <taxon>Insecta</taxon>
        <taxon>Pterygota</taxon>
        <taxon>Neoptera</taxon>
        <taxon>Endopterygota</taxon>
        <taxon>Coleoptera</taxon>
        <taxon>Polyphaga</taxon>
        <taxon>Cucujiformia</taxon>
        <taxon>Chrysomeloidea</taxon>
        <taxon>Chrysomelidae</taxon>
        <taxon>Bruchinae</taxon>
        <taxon>Bruchini</taxon>
        <taxon>Acanthoscelides</taxon>
    </lineage>
</organism>
<dbReference type="EMBL" id="CAKOFQ010007944">
    <property type="protein sequence ID" value="CAH2010143.1"/>
    <property type="molecule type" value="Genomic_DNA"/>
</dbReference>
<dbReference type="OrthoDB" id="8061355at2759"/>
<evidence type="ECO:0000313" key="1">
    <source>
        <dbReference type="EMBL" id="CAH2010143.1"/>
    </source>
</evidence>